<gene>
    <name evidence="1" type="ORF">BX591_11888</name>
</gene>
<sequence>MTTYSNEAVLEALRRAQYRQVPWARRPGVFQYLRTLGLMDTVRQRTVAPAPGFHAPVDIAVLTERGRAEFNRLAHDERLLSWTAQRMNDYVVTPAETRPAAALEVLRS</sequence>
<evidence type="ECO:0000313" key="1">
    <source>
        <dbReference type="EMBL" id="RAS24287.1"/>
    </source>
</evidence>
<dbReference type="AlphaFoldDB" id="A0A329BQY1"/>
<accession>A0A329BQY1</accession>
<protein>
    <submittedName>
        <fullName evidence="1">Uncharacterized protein</fullName>
    </submittedName>
</protein>
<dbReference type="OrthoDB" id="9131657at2"/>
<dbReference type="EMBL" id="QLTK01000018">
    <property type="protein sequence ID" value="RAS24287.1"/>
    <property type="molecule type" value="Genomic_DNA"/>
</dbReference>
<evidence type="ECO:0000313" key="2">
    <source>
        <dbReference type="Proteomes" id="UP000248918"/>
    </source>
</evidence>
<comment type="caution">
    <text evidence="1">The sequence shown here is derived from an EMBL/GenBank/DDBJ whole genome shotgun (WGS) entry which is preliminary data.</text>
</comment>
<name>A0A329BQY1_9BURK</name>
<dbReference type="Proteomes" id="UP000248918">
    <property type="component" value="Unassembled WGS sequence"/>
</dbReference>
<reference evidence="1 2" key="1">
    <citation type="submission" date="2018-06" db="EMBL/GenBank/DDBJ databases">
        <title>Genomic Encyclopedia of Type Strains, Phase III (KMG-III): the genomes of soil and plant-associated and newly described type strains.</title>
        <authorList>
            <person name="Whitman W."/>
        </authorList>
    </citation>
    <scope>NUCLEOTIDE SEQUENCE [LARGE SCALE GENOMIC DNA]</scope>
    <source>
        <strain evidence="1 2">LMG 23644</strain>
    </source>
</reference>
<organism evidence="1 2">
    <name type="scientific">Paraburkholderia bryophila</name>
    <dbReference type="NCBI Taxonomy" id="420952"/>
    <lineage>
        <taxon>Bacteria</taxon>
        <taxon>Pseudomonadati</taxon>
        <taxon>Pseudomonadota</taxon>
        <taxon>Betaproteobacteria</taxon>
        <taxon>Burkholderiales</taxon>
        <taxon>Burkholderiaceae</taxon>
        <taxon>Paraburkholderia</taxon>
    </lineage>
</organism>
<proteinExistence type="predicted"/>
<dbReference type="RefSeq" id="WP_111933695.1">
    <property type="nucleotide sequence ID" value="NZ_CADFFP010000021.1"/>
</dbReference>